<dbReference type="PROSITE" id="PS50181">
    <property type="entry name" value="FBOX"/>
    <property type="match status" value="1"/>
</dbReference>
<dbReference type="AlphaFoldDB" id="A0A9Q9B0V1"/>
<reference evidence="2" key="1">
    <citation type="submission" date="2022-06" db="EMBL/GenBank/DDBJ databases">
        <title>Complete genome sequences of two strains of the flax pathogen Septoria linicola.</title>
        <authorList>
            <person name="Lapalu N."/>
            <person name="Simon A."/>
            <person name="Demenou B."/>
            <person name="Paumier D."/>
            <person name="Guillot M.-P."/>
            <person name="Gout L."/>
            <person name="Valade R."/>
        </authorList>
    </citation>
    <scope>NUCLEOTIDE SEQUENCE</scope>
    <source>
        <strain evidence="2">SE15195</strain>
    </source>
</reference>
<protein>
    <submittedName>
        <fullName evidence="2">F-box domain-containing protein</fullName>
    </submittedName>
</protein>
<dbReference type="OrthoDB" id="40579at2759"/>
<proteinExistence type="predicted"/>
<feature type="domain" description="F-box" evidence="1">
    <location>
        <begin position="335"/>
        <end position="379"/>
    </location>
</feature>
<evidence type="ECO:0000259" key="1">
    <source>
        <dbReference type="PROSITE" id="PS50181"/>
    </source>
</evidence>
<organism evidence="2 3">
    <name type="scientific">Septoria linicola</name>
    <dbReference type="NCBI Taxonomy" id="215465"/>
    <lineage>
        <taxon>Eukaryota</taxon>
        <taxon>Fungi</taxon>
        <taxon>Dikarya</taxon>
        <taxon>Ascomycota</taxon>
        <taxon>Pezizomycotina</taxon>
        <taxon>Dothideomycetes</taxon>
        <taxon>Dothideomycetidae</taxon>
        <taxon>Mycosphaerellales</taxon>
        <taxon>Mycosphaerellaceae</taxon>
        <taxon>Septoria</taxon>
    </lineage>
</organism>
<dbReference type="Proteomes" id="UP001056384">
    <property type="component" value="Chromosome 12"/>
</dbReference>
<gene>
    <name evidence="2" type="ORF">Slin15195_G122280</name>
</gene>
<sequence length="477" mass="53973">MGYSEILCTICGVSFNIARIRRRDEPKEAAWAYNNNTGSFLEVDDLPSSFESCGRESGCTYYNRIKDDGVYKSPWKSSKHDKDPVVSAQNARVAIDAMKDDCDEDLEYDDSDKEGESEFEHIAGPGCKSYNGYSAYLISSEEMQGCTTFQCLVHKSTSWQPAADDEDFERDPQFPMFLSGLCDYMPDREDGFINTMYPMRHNMQGHIPDHIAWDFNDYTDYSVPFHPSCLEIYKRVSTQLHGSVDMLGLVQWHKNGTSAETFEGFHPSTTRTDDVGYLNEQWWAHNNETEYVAANPLFIPGLAAVVETSLSPHNIDSNMGAFDLPASSNLAASPGDPFATLPMELRLAVLSSLPNADLSNLRLASRVFRQLPVSVWHGLVLQDMPWLWEAWPADKAMPYPFLATTTERRLRANPSIEPNRVPVPNMLPSFRMNWYKLYCSIKRGIHDGTLKGLQNRKRIWADCEAIALSIRTTSETI</sequence>
<accession>A0A9Q9B0V1</accession>
<dbReference type="InterPro" id="IPR001810">
    <property type="entry name" value="F-box_dom"/>
</dbReference>
<dbReference type="EMBL" id="CP099429">
    <property type="protein sequence ID" value="USW58909.1"/>
    <property type="molecule type" value="Genomic_DNA"/>
</dbReference>
<dbReference type="SUPFAM" id="SSF81383">
    <property type="entry name" value="F-box domain"/>
    <property type="match status" value="1"/>
</dbReference>
<keyword evidence="3" id="KW-1185">Reference proteome</keyword>
<dbReference type="InterPro" id="IPR036047">
    <property type="entry name" value="F-box-like_dom_sf"/>
</dbReference>
<evidence type="ECO:0000313" key="2">
    <source>
        <dbReference type="EMBL" id="USW58909.1"/>
    </source>
</evidence>
<name>A0A9Q9B0V1_9PEZI</name>
<evidence type="ECO:0000313" key="3">
    <source>
        <dbReference type="Proteomes" id="UP001056384"/>
    </source>
</evidence>